<sequence>MKRLILLLSVAGMMSSCVSAFSVPSHPRKKVTVVTTVSPRHRHKVVKKVVIGTRVRVLPPRTVVIKYHSVPFIYANGIFYQQVSSSEYEVVKPEIGMIIPELPQYNVQHVCIEGEDLFLFEGTLYKQIPTPQGVQYKVSGFLEQ</sequence>
<dbReference type="Proteomes" id="UP001141933">
    <property type="component" value="Unassembled WGS sequence"/>
</dbReference>
<evidence type="ECO:0000313" key="3">
    <source>
        <dbReference type="Proteomes" id="UP001141933"/>
    </source>
</evidence>
<name>A0ABT4PK77_9BACT</name>
<evidence type="ECO:0000313" key="2">
    <source>
        <dbReference type="EMBL" id="MCZ8373471.1"/>
    </source>
</evidence>
<proteinExistence type="predicted"/>
<accession>A0ABT4PK77</accession>
<keyword evidence="1" id="KW-0732">Signal</keyword>
<evidence type="ECO:0000256" key="1">
    <source>
        <dbReference type="SAM" id="SignalP"/>
    </source>
</evidence>
<reference evidence="2" key="1">
    <citation type="submission" date="2022-12" db="EMBL/GenBank/DDBJ databases">
        <title>Phocaeicola acetigenes sp. nov., isolated feces from a healthy human.</title>
        <authorList>
            <person name="Do H."/>
            <person name="Ha Y.B."/>
            <person name="Kim J.-S."/>
            <person name="Suh M.K."/>
            <person name="Kim H.S."/>
            <person name="Lee J.-S."/>
        </authorList>
    </citation>
    <scope>NUCLEOTIDE SEQUENCE</scope>
    <source>
        <strain evidence="2">KGMB11183</strain>
    </source>
</reference>
<gene>
    <name evidence="2" type="ORF">O6P32_12270</name>
</gene>
<keyword evidence="3" id="KW-1185">Reference proteome</keyword>
<dbReference type="PROSITE" id="PS51257">
    <property type="entry name" value="PROKAR_LIPOPROTEIN"/>
    <property type="match status" value="1"/>
</dbReference>
<evidence type="ECO:0008006" key="4">
    <source>
        <dbReference type="Google" id="ProtNLM"/>
    </source>
</evidence>
<feature type="signal peptide" evidence="1">
    <location>
        <begin position="1"/>
        <end position="20"/>
    </location>
</feature>
<dbReference type="InterPro" id="IPR045398">
    <property type="entry name" value="DUF6515"/>
</dbReference>
<organism evidence="2 3">
    <name type="scientific">Phocaeicola acetigenes</name>
    <dbReference type="NCBI Taxonomy" id="3016083"/>
    <lineage>
        <taxon>Bacteria</taxon>
        <taxon>Pseudomonadati</taxon>
        <taxon>Bacteroidota</taxon>
        <taxon>Bacteroidia</taxon>
        <taxon>Bacteroidales</taxon>
        <taxon>Bacteroidaceae</taxon>
        <taxon>Phocaeicola</taxon>
    </lineage>
</organism>
<protein>
    <recommendedName>
        <fullName evidence="4">Lipoprotein</fullName>
    </recommendedName>
</protein>
<dbReference type="RefSeq" id="WP_269878802.1">
    <property type="nucleotide sequence ID" value="NZ_JAPZVM010000012.1"/>
</dbReference>
<feature type="chain" id="PRO_5045643057" description="Lipoprotein" evidence="1">
    <location>
        <begin position="21"/>
        <end position="144"/>
    </location>
</feature>
<dbReference type="EMBL" id="JAPZVM010000012">
    <property type="protein sequence ID" value="MCZ8373471.1"/>
    <property type="molecule type" value="Genomic_DNA"/>
</dbReference>
<comment type="caution">
    <text evidence="2">The sequence shown here is derived from an EMBL/GenBank/DDBJ whole genome shotgun (WGS) entry which is preliminary data.</text>
</comment>
<dbReference type="Pfam" id="PF20125">
    <property type="entry name" value="DUF6515"/>
    <property type="match status" value="1"/>
</dbReference>